<evidence type="ECO:0000313" key="3">
    <source>
        <dbReference type="EMBL" id="PIA15873.1"/>
    </source>
</evidence>
<accession>A0A2G5BA40</accession>
<protein>
    <submittedName>
        <fullName evidence="3">Metallo-dependent phosphatase</fullName>
    </submittedName>
</protein>
<dbReference type="EMBL" id="KZ303503">
    <property type="protein sequence ID" value="PIA15873.1"/>
    <property type="molecule type" value="Genomic_DNA"/>
</dbReference>
<dbReference type="Gene3D" id="3.60.21.10">
    <property type="match status" value="1"/>
</dbReference>
<reference evidence="3 4" key="1">
    <citation type="journal article" date="2015" name="Genome Biol. Evol.">
        <title>Phylogenomic analyses indicate that early fungi evolved digesting cell walls of algal ancestors of land plants.</title>
        <authorList>
            <person name="Chang Y."/>
            <person name="Wang S."/>
            <person name="Sekimoto S."/>
            <person name="Aerts A.L."/>
            <person name="Choi C."/>
            <person name="Clum A."/>
            <person name="LaButti K.M."/>
            <person name="Lindquist E.A."/>
            <person name="Yee Ngan C."/>
            <person name="Ohm R.A."/>
            <person name="Salamov A.A."/>
            <person name="Grigoriev I.V."/>
            <person name="Spatafora J.W."/>
            <person name="Berbee M.L."/>
        </authorList>
    </citation>
    <scope>NUCLEOTIDE SEQUENCE [LARGE SCALE GENOMIC DNA]</scope>
    <source>
        <strain evidence="3 4">NRRL 1564</strain>
    </source>
</reference>
<keyword evidence="4" id="KW-1185">Reference proteome</keyword>
<name>A0A2G5BA40_COERN</name>
<feature type="domain" description="Calcineurin-like phosphoesterase" evidence="2">
    <location>
        <begin position="151"/>
        <end position="364"/>
    </location>
</feature>
<dbReference type="AlphaFoldDB" id="A0A2G5BA40"/>
<organism evidence="3 4">
    <name type="scientific">Coemansia reversa (strain ATCC 12441 / NRRL 1564)</name>
    <dbReference type="NCBI Taxonomy" id="763665"/>
    <lineage>
        <taxon>Eukaryota</taxon>
        <taxon>Fungi</taxon>
        <taxon>Fungi incertae sedis</taxon>
        <taxon>Zoopagomycota</taxon>
        <taxon>Kickxellomycotina</taxon>
        <taxon>Kickxellomycetes</taxon>
        <taxon>Kickxellales</taxon>
        <taxon>Kickxellaceae</taxon>
        <taxon>Coemansia</taxon>
    </lineage>
</organism>
<dbReference type="GO" id="GO:0003993">
    <property type="term" value="F:acid phosphatase activity"/>
    <property type="evidence" value="ECO:0007669"/>
    <property type="project" value="InterPro"/>
</dbReference>
<dbReference type="Proteomes" id="UP000242474">
    <property type="component" value="Unassembled WGS sequence"/>
</dbReference>
<gene>
    <name evidence="3" type="ORF">COEREDRAFT_81606</name>
</gene>
<keyword evidence="1" id="KW-0732">Signal</keyword>
<evidence type="ECO:0000313" key="4">
    <source>
        <dbReference type="Proteomes" id="UP000242474"/>
    </source>
</evidence>
<dbReference type="STRING" id="763665.A0A2G5BA40"/>
<evidence type="ECO:0000259" key="2">
    <source>
        <dbReference type="Pfam" id="PF00149"/>
    </source>
</evidence>
<dbReference type="InterPro" id="IPR029052">
    <property type="entry name" value="Metallo-depent_PP-like"/>
</dbReference>
<dbReference type="PANTHER" id="PTHR22953:SF153">
    <property type="entry name" value="PURPLE ACID PHOSPHATASE"/>
    <property type="match status" value="1"/>
</dbReference>
<evidence type="ECO:0000256" key="1">
    <source>
        <dbReference type="ARBA" id="ARBA00022729"/>
    </source>
</evidence>
<dbReference type="InterPro" id="IPR004843">
    <property type="entry name" value="Calcineurin-like_PHP"/>
</dbReference>
<sequence>MRFYFRRLLLLLIAVLLFLWIFYISFTDPRMQTVRTAVQAWLIKQNIYPCVFQKHPMIFEHGDHHYYVLWETSCISSTPFLEWWADNTNSTTSLHHFVKPSYRKIDDHHHRYTAFVGSVYNSLHIHYKINDYRFSTNQYTIRRRNMSERSRVLVMADNQNESKRFRRLLAHVQNYYHASDGPDFILHVGDAVQSARKLGDWQTQLFSPMEDVGAYQHRVPLVFVPGNHDHDKRRIQDNNNYYMDMYYGLNKTSELEKPAVTNGSYHRFHHSMSIGSARVIVLDAECPSEDQSAFLLHELQSDAFQKAHFRIIAIHIPPYIEYWDPYAWNDKGEKYWGEHIRLEYDPLFRKYRVDLVVSGHQHNYQRATVHRSTNPGSADKITYAIVGGAGGDLDLKQVKDWKMYNVTYFGHHFASLDIEDRRLSWTVHSITGSIVDKFLIET</sequence>
<dbReference type="PANTHER" id="PTHR22953">
    <property type="entry name" value="ACID PHOSPHATASE RELATED"/>
    <property type="match status" value="1"/>
</dbReference>
<proteinExistence type="predicted"/>
<dbReference type="Pfam" id="PF00149">
    <property type="entry name" value="Metallophos"/>
    <property type="match status" value="1"/>
</dbReference>
<dbReference type="OrthoDB" id="45007at2759"/>
<dbReference type="SUPFAM" id="SSF56300">
    <property type="entry name" value="Metallo-dependent phosphatases"/>
    <property type="match status" value="1"/>
</dbReference>
<dbReference type="InterPro" id="IPR039331">
    <property type="entry name" value="PAPs-like"/>
</dbReference>